<dbReference type="PANTHER" id="PTHR30386">
    <property type="entry name" value="MEMBRANE FUSION SUBUNIT OF EMRAB-TOLC MULTIDRUG EFFLUX PUMP"/>
    <property type="match status" value="1"/>
</dbReference>
<dbReference type="PRINTS" id="PR01490">
    <property type="entry name" value="RTXTOXIND"/>
</dbReference>
<dbReference type="InterPro" id="IPR058982">
    <property type="entry name" value="Beta-barrel_AprE"/>
</dbReference>
<evidence type="ECO:0000259" key="11">
    <source>
        <dbReference type="Pfam" id="PF26002"/>
    </source>
</evidence>
<comment type="caution">
    <text evidence="12">The sequence shown here is derived from an EMBL/GenBank/DDBJ whole genome shotgun (WGS) entry which is preliminary data.</text>
</comment>
<evidence type="ECO:0000256" key="1">
    <source>
        <dbReference type="ARBA" id="ARBA00004377"/>
    </source>
</evidence>
<keyword evidence="4 9" id="KW-1003">Cell membrane</keyword>
<gene>
    <name evidence="12" type="ORF">E3W66_08330</name>
</gene>
<name>A0A4Y8UF74_9GAMM</name>
<evidence type="ECO:0000256" key="9">
    <source>
        <dbReference type="RuleBase" id="RU365093"/>
    </source>
</evidence>
<dbReference type="NCBIfam" id="TIGR01843">
    <property type="entry name" value="type_I_hlyD"/>
    <property type="match status" value="1"/>
</dbReference>
<evidence type="ECO:0000256" key="8">
    <source>
        <dbReference type="ARBA" id="ARBA00023136"/>
    </source>
</evidence>
<proteinExistence type="inferred from homology"/>
<feature type="transmembrane region" description="Helical" evidence="9">
    <location>
        <begin position="33"/>
        <end position="51"/>
    </location>
</feature>
<organism evidence="12 13">
    <name type="scientific">Gammaproteobacteria bacterium LSUCC0057</name>
    <dbReference type="NCBI Taxonomy" id="2559237"/>
    <lineage>
        <taxon>Bacteria</taxon>
        <taxon>Pseudomonadati</taxon>
        <taxon>Pseudomonadota</taxon>
        <taxon>Gammaproteobacteria</taxon>
        <taxon>Cellvibrionales</taxon>
        <taxon>Porticoccaceae</taxon>
        <taxon>SAR92 clade</taxon>
    </lineage>
</organism>
<accession>A0A4Y8UF74</accession>
<dbReference type="Pfam" id="PF26002">
    <property type="entry name" value="Beta-barrel_AprE"/>
    <property type="match status" value="1"/>
</dbReference>
<keyword evidence="13" id="KW-1185">Reference proteome</keyword>
<evidence type="ECO:0000313" key="12">
    <source>
        <dbReference type="EMBL" id="TFH67486.1"/>
    </source>
</evidence>
<dbReference type="EMBL" id="SPIA01000003">
    <property type="protein sequence ID" value="TFH67486.1"/>
    <property type="molecule type" value="Genomic_DNA"/>
</dbReference>
<dbReference type="InterPro" id="IPR006144">
    <property type="entry name" value="Secretion_HlyD_CS"/>
</dbReference>
<dbReference type="GO" id="GO:0009306">
    <property type="term" value="P:protein secretion"/>
    <property type="evidence" value="ECO:0007669"/>
    <property type="project" value="InterPro"/>
</dbReference>
<reference evidence="12 13" key="1">
    <citation type="submission" date="2019-03" db="EMBL/GenBank/DDBJ databases">
        <title>Draft genome of Gammaproteobacteria bacterium LSUCC0057, a member of the SAR92 clade.</title>
        <authorList>
            <person name="Lanclos V.C."/>
            <person name="Doiron C."/>
            <person name="Henson M.W."/>
            <person name="Thrash J.C."/>
        </authorList>
    </citation>
    <scope>NUCLEOTIDE SEQUENCE [LARGE SCALE GENOMIC DNA]</scope>
    <source>
        <strain evidence="12 13">LSUCC0057</strain>
    </source>
</reference>
<dbReference type="Proteomes" id="UP000298133">
    <property type="component" value="Unassembled WGS sequence"/>
</dbReference>
<dbReference type="OrthoDB" id="9775513at2"/>
<dbReference type="PROSITE" id="PS00543">
    <property type="entry name" value="HLYD_FAMILY"/>
    <property type="match status" value="1"/>
</dbReference>
<sequence length="408" mass="45150">MRFNALFEAIFDIDSSANERRIDRLASFHRRHYSILLRTLLVALVVFLLWANSHVLDQVARAQGEVIASSRVQVIQVVDGGVLESLNVREGDRVAKGQVIASLEQGRIGASVAEIAVRLCALRAQRSRLVAEVTSKPMVTFDESSQCSTDQAQIEAALFEQRRDGLAAELDNLAVAVKLGREELELVRDLSLSGDVNRSEVIRTERALNEAEAKVVQRKNRFFEEANTALAKVEDEIAQNEQILKQRSEQLDAIVLKAPLAGIVKNVRVTTVGGVLRAGDELMQLIPVDDELIIEAKVAPTDIALVRTGMEAMLRFDPFDYTIFGGVIGTVRYVSPDTIKEESRQGEEIYYRVHVAIANSPVETTTGHPLEILPGMTAQVDIRTGERTVLAYLLKPLRKTLTTSLGER</sequence>
<dbReference type="PANTHER" id="PTHR30386:SF26">
    <property type="entry name" value="TRANSPORT PROTEIN COMB"/>
    <property type="match status" value="1"/>
</dbReference>
<protein>
    <recommendedName>
        <fullName evidence="9">Membrane fusion protein (MFP) family protein</fullName>
    </recommendedName>
</protein>
<feature type="coiled-coil region" evidence="10">
    <location>
        <begin position="201"/>
        <end position="250"/>
    </location>
</feature>
<keyword evidence="10" id="KW-0175">Coiled coil</keyword>
<keyword evidence="3 9" id="KW-0813">Transport</keyword>
<dbReference type="Gene3D" id="2.40.50.100">
    <property type="match status" value="1"/>
</dbReference>
<keyword evidence="5 9" id="KW-0997">Cell inner membrane</keyword>
<dbReference type="InterPro" id="IPR050739">
    <property type="entry name" value="MFP"/>
</dbReference>
<dbReference type="InterPro" id="IPR010129">
    <property type="entry name" value="T1SS_HlyD"/>
</dbReference>
<evidence type="ECO:0000256" key="5">
    <source>
        <dbReference type="ARBA" id="ARBA00022519"/>
    </source>
</evidence>
<keyword evidence="7 9" id="KW-1133">Transmembrane helix</keyword>
<dbReference type="AlphaFoldDB" id="A0A4Y8UF74"/>
<evidence type="ECO:0000256" key="2">
    <source>
        <dbReference type="ARBA" id="ARBA00009477"/>
    </source>
</evidence>
<dbReference type="GO" id="GO:0005886">
    <property type="term" value="C:plasma membrane"/>
    <property type="evidence" value="ECO:0007669"/>
    <property type="project" value="UniProtKB-SubCell"/>
</dbReference>
<feature type="domain" description="AprE-like beta-barrel" evidence="11">
    <location>
        <begin position="292"/>
        <end position="385"/>
    </location>
</feature>
<comment type="similarity">
    <text evidence="2 9">Belongs to the membrane fusion protein (MFP) (TC 8.A.1) family.</text>
</comment>
<evidence type="ECO:0000256" key="3">
    <source>
        <dbReference type="ARBA" id="ARBA00022448"/>
    </source>
</evidence>
<keyword evidence="8 9" id="KW-0472">Membrane</keyword>
<evidence type="ECO:0000256" key="4">
    <source>
        <dbReference type="ARBA" id="ARBA00022475"/>
    </source>
</evidence>
<dbReference type="Gene3D" id="2.40.30.170">
    <property type="match status" value="1"/>
</dbReference>
<evidence type="ECO:0000256" key="7">
    <source>
        <dbReference type="ARBA" id="ARBA00022989"/>
    </source>
</evidence>
<evidence type="ECO:0000256" key="10">
    <source>
        <dbReference type="SAM" id="Coils"/>
    </source>
</evidence>
<keyword evidence="6 9" id="KW-0812">Transmembrane</keyword>
<comment type="subcellular location">
    <subcellularLocation>
        <location evidence="1 9">Cell inner membrane</location>
        <topology evidence="1 9">Single-pass membrane protein</topology>
    </subcellularLocation>
</comment>
<evidence type="ECO:0000256" key="6">
    <source>
        <dbReference type="ARBA" id="ARBA00022692"/>
    </source>
</evidence>
<evidence type="ECO:0000313" key="13">
    <source>
        <dbReference type="Proteomes" id="UP000298133"/>
    </source>
</evidence>